<evidence type="ECO:0000256" key="4">
    <source>
        <dbReference type="SAM" id="MobiDB-lite"/>
    </source>
</evidence>
<evidence type="ECO:0000256" key="2">
    <source>
        <dbReference type="ARBA" id="ARBA00023125"/>
    </source>
</evidence>
<dbReference type="InterPro" id="IPR013762">
    <property type="entry name" value="Integrase-like_cat_sf"/>
</dbReference>
<dbReference type="Proteomes" id="UP000278164">
    <property type="component" value="Unassembled WGS sequence"/>
</dbReference>
<dbReference type="OrthoDB" id="1493636at2"/>
<organism evidence="6 7">
    <name type="scientific">Parabacteroides distasonis</name>
    <dbReference type="NCBI Taxonomy" id="823"/>
    <lineage>
        <taxon>Bacteria</taxon>
        <taxon>Pseudomonadati</taxon>
        <taxon>Bacteroidota</taxon>
        <taxon>Bacteroidia</taxon>
        <taxon>Bacteroidales</taxon>
        <taxon>Tannerellaceae</taxon>
        <taxon>Parabacteroides</taxon>
    </lineage>
</organism>
<dbReference type="InterPro" id="IPR025269">
    <property type="entry name" value="SAM-like_dom"/>
</dbReference>
<dbReference type="InterPro" id="IPR011010">
    <property type="entry name" value="DNA_brk_join_enz"/>
</dbReference>
<dbReference type="InterPro" id="IPR010998">
    <property type="entry name" value="Integrase_recombinase_N"/>
</dbReference>
<dbReference type="PROSITE" id="PS51898">
    <property type="entry name" value="TYR_RECOMBINASE"/>
    <property type="match status" value="1"/>
</dbReference>
<dbReference type="GO" id="GO:0015074">
    <property type="term" value="P:DNA integration"/>
    <property type="evidence" value="ECO:0007669"/>
    <property type="project" value="InterPro"/>
</dbReference>
<dbReference type="AlphaFoldDB" id="A0A3L7ZP57"/>
<keyword evidence="3" id="KW-0233">DNA recombination</keyword>
<keyword evidence="2" id="KW-0238">DNA-binding</keyword>
<dbReference type="InterPro" id="IPR035386">
    <property type="entry name" value="Arm-DNA-bind_5"/>
</dbReference>
<dbReference type="GO" id="GO:0006310">
    <property type="term" value="P:DNA recombination"/>
    <property type="evidence" value="ECO:0007669"/>
    <property type="project" value="UniProtKB-KW"/>
</dbReference>
<dbReference type="Pfam" id="PF17293">
    <property type="entry name" value="Arm-DNA-bind_5"/>
    <property type="match status" value="1"/>
</dbReference>
<dbReference type="PANTHER" id="PTHR30349">
    <property type="entry name" value="PHAGE INTEGRASE-RELATED"/>
    <property type="match status" value="1"/>
</dbReference>
<evidence type="ECO:0000313" key="6">
    <source>
        <dbReference type="EMBL" id="RLT71810.1"/>
    </source>
</evidence>
<dbReference type="InterPro" id="IPR050090">
    <property type="entry name" value="Tyrosine_recombinase_XerCD"/>
</dbReference>
<sequence>MKTEIKVLLYLKRNGQGKDGLCPLMGRIMVKGTVNSVTQLGCKIKVDPKLWNATSQRCTGKSRMAVTTNREIDGMLLLLQKRYNELVEISDDITAAQIRDAFQGMAEKQVTLMGLFRENNEEYALRVGVNRALNTLYQYKNTYRFMEKFLKEKYKVSDIPFKALDESFIEAFELYLRIDRKLQTGTSIGHVQRLKHIAQIAVNRAVVPYSPFKDFSPMKPKQKQMYLNREELDKLMATTFDTPNRNFTRDMFLFSVFTGICYCDMRNLTEKNVVQDYEGNLWIETRRQKTGTPENVRLLDIAVKIMEKYRGMAPDGKLFPMLTKESMNIHLKKMAVQCGIDRNLSFHMARHSFASQVCLSLGVPIETVSKAMGHRNISTTQRYAKVTNEKVDHDVTALSHNITGKYTLSGIELPPSTILKDMSLREQRRKEKNTGLNRDKEGKV</sequence>
<dbReference type="GO" id="GO:0003677">
    <property type="term" value="F:DNA binding"/>
    <property type="evidence" value="ECO:0007669"/>
    <property type="project" value="UniProtKB-KW"/>
</dbReference>
<dbReference type="Pfam" id="PF00589">
    <property type="entry name" value="Phage_integrase"/>
    <property type="match status" value="1"/>
</dbReference>
<dbReference type="RefSeq" id="WP_008777962.1">
    <property type="nucleotide sequence ID" value="NZ_RAYI01000096.1"/>
</dbReference>
<evidence type="ECO:0000256" key="3">
    <source>
        <dbReference type="ARBA" id="ARBA00023172"/>
    </source>
</evidence>
<comment type="caution">
    <text evidence="6">The sequence shown here is derived from an EMBL/GenBank/DDBJ whole genome shotgun (WGS) entry which is preliminary data.</text>
</comment>
<feature type="region of interest" description="Disordered" evidence="4">
    <location>
        <begin position="425"/>
        <end position="444"/>
    </location>
</feature>
<dbReference type="EMBL" id="RAYI01000096">
    <property type="protein sequence ID" value="RLT71810.1"/>
    <property type="molecule type" value="Genomic_DNA"/>
</dbReference>
<accession>A0A3L7ZP57</accession>
<dbReference type="Gene3D" id="1.10.150.130">
    <property type="match status" value="1"/>
</dbReference>
<reference evidence="6 7" key="1">
    <citation type="submission" date="2018-09" db="EMBL/GenBank/DDBJ databases">
        <title>Murine metabolic-syndrome-specific gut microbial biobank.</title>
        <authorList>
            <person name="Liu C."/>
        </authorList>
    </citation>
    <scope>NUCLEOTIDE SEQUENCE [LARGE SCALE GENOMIC DNA]</scope>
    <source>
        <strain evidence="6 7">8-P5</strain>
    </source>
</reference>
<protein>
    <submittedName>
        <fullName evidence="6">Site-specific integrase</fullName>
    </submittedName>
</protein>
<evidence type="ECO:0000259" key="5">
    <source>
        <dbReference type="PROSITE" id="PS51898"/>
    </source>
</evidence>
<name>A0A3L7ZP57_PARDI</name>
<dbReference type="SUPFAM" id="SSF56349">
    <property type="entry name" value="DNA breaking-rejoining enzymes"/>
    <property type="match status" value="1"/>
</dbReference>
<comment type="similarity">
    <text evidence="1">Belongs to the 'phage' integrase family.</text>
</comment>
<evidence type="ECO:0000256" key="1">
    <source>
        <dbReference type="ARBA" id="ARBA00008857"/>
    </source>
</evidence>
<dbReference type="InterPro" id="IPR002104">
    <property type="entry name" value="Integrase_catalytic"/>
</dbReference>
<dbReference type="PANTHER" id="PTHR30349:SF64">
    <property type="entry name" value="PROPHAGE INTEGRASE INTD-RELATED"/>
    <property type="match status" value="1"/>
</dbReference>
<proteinExistence type="inferred from homology"/>
<dbReference type="CDD" id="cd01185">
    <property type="entry name" value="INTN1_C_like"/>
    <property type="match status" value="1"/>
</dbReference>
<feature type="domain" description="Tyr recombinase" evidence="5">
    <location>
        <begin position="222"/>
        <end position="396"/>
    </location>
</feature>
<evidence type="ECO:0000313" key="7">
    <source>
        <dbReference type="Proteomes" id="UP000278164"/>
    </source>
</evidence>
<dbReference type="Gene3D" id="1.10.443.10">
    <property type="entry name" value="Intergrase catalytic core"/>
    <property type="match status" value="1"/>
</dbReference>
<dbReference type="Pfam" id="PF13102">
    <property type="entry name" value="Phage_int_SAM_5"/>
    <property type="match status" value="1"/>
</dbReference>
<gene>
    <name evidence="6" type="ORF">D7V78_19255</name>
</gene>